<dbReference type="KEGG" id="gur:Gura_2694"/>
<protein>
    <recommendedName>
        <fullName evidence="2">histidine kinase</fullName>
        <ecNumber evidence="2">2.7.13.3</ecNumber>
    </recommendedName>
</protein>
<evidence type="ECO:0000259" key="8">
    <source>
        <dbReference type="PROSITE" id="PS50851"/>
    </source>
</evidence>
<sequence>MDTTIDMSVLLDEFLEDAAEHLEAAESSLLLLEKRVNDGLHDEGGVTLLLGNLHTLKGNAGMMGLTPLQQYVHKMESVLKQVVDGSLSLTSNLFESFYSAINSLRESLEKLAKNSAEPLDFSDELTLLEYLVSGGAERNGGISYGREKKDDFGYITQKSNTLKVNFEKLDDLLNLVGELVIQRTTLLAFEAKLKETVKDRAVIEAFSESSQLIGKSAADLREAIMKVRMLPVKVVFQRFNRLVRDLSHKHGKEINLVFEGEETELDKTVVDEIGEPLLHLIRNAVDHGIESPDERRMVGKPPVATVALRARHENNHMIVSVEDDGRGISIEKLKNSAVAKGLIDHQQARALTDQEALQLVFIPGFSTSREVTETSGRGIGLDVVKNAVTAFNGMIDIDSMHGAGTTFTIKLPLTLAIIASLMVEVSGEVFAVPLSGVLESIKIDKAEIHQVASGEIINLRDRILPIVRLNEFFGLNNTPTTEEMEYVVIVGSGEKRGGIIVDRLIGQQEIVIKAMDDYLGPLPGISGGTVLGDGSVALILDIGSLMGKTGRGGTDGGL</sequence>
<evidence type="ECO:0000313" key="11">
    <source>
        <dbReference type="Proteomes" id="UP000006695"/>
    </source>
</evidence>
<dbReference type="PANTHER" id="PTHR43395:SF1">
    <property type="entry name" value="CHEMOTAXIS PROTEIN CHEA"/>
    <property type="match status" value="1"/>
</dbReference>
<organism evidence="10 11">
    <name type="scientific">Geotalea uraniireducens (strain Rf4)</name>
    <name type="common">Geobacter uraniireducens</name>
    <dbReference type="NCBI Taxonomy" id="351605"/>
    <lineage>
        <taxon>Bacteria</taxon>
        <taxon>Pseudomonadati</taxon>
        <taxon>Thermodesulfobacteriota</taxon>
        <taxon>Desulfuromonadia</taxon>
        <taxon>Geobacterales</taxon>
        <taxon>Geobacteraceae</taxon>
        <taxon>Geotalea</taxon>
    </lineage>
</organism>
<dbReference type="InterPro" id="IPR002545">
    <property type="entry name" value="CheW-lke_dom"/>
</dbReference>
<dbReference type="InterPro" id="IPR036641">
    <property type="entry name" value="HPT_dom_sf"/>
</dbReference>
<dbReference type="InterPro" id="IPR005467">
    <property type="entry name" value="His_kinase_dom"/>
</dbReference>
<dbReference type="EMBL" id="CP000698">
    <property type="protein sequence ID" value="ABQ26868.1"/>
    <property type="molecule type" value="Genomic_DNA"/>
</dbReference>
<dbReference type="GO" id="GO:0006935">
    <property type="term" value="P:chemotaxis"/>
    <property type="evidence" value="ECO:0007669"/>
    <property type="project" value="UniProtKB-KW"/>
</dbReference>
<dbReference type="PANTHER" id="PTHR43395">
    <property type="entry name" value="SENSOR HISTIDINE KINASE CHEA"/>
    <property type="match status" value="1"/>
</dbReference>
<keyword evidence="11" id="KW-1185">Reference proteome</keyword>
<dbReference type="EC" id="2.7.13.3" evidence="2"/>
<dbReference type="CDD" id="cd16916">
    <property type="entry name" value="HATPase_CheA-like"/>
    <property type="match status" value="1"/>
</dbReference>
<comment type="catalytic activity">
    <reaction evidence="1">
        <text>ATP + protein L-histidine = ADP + protein N-phospho-L-histidine.</text>
        <dbReference type="EC" id="2.7.13.3"/>
    </reaction>
</comment>
<dbReference type="SUPFAM" id="SSF55874">
    <property type="entry name" value="ATPase domain of HSP90 chaperone/DNA topoisomerase II/histidine kinase"/>
    <property type="match status" value="1"/>
</dbReference>
<evidence type="ECO:0000256" key="1">
    <source>
        <dbReference type="ARBA" id="ARBA00000085"/>
    </source>
</evidence>
<dbReference type="SMART" id="SM01231">
    <property type="entry name" value="H-kinase_dim"/>
    <property type="match status" value="1"/>
</dbReference>
<dbReference type="GO" id="GO:0005737">
    <property type="term" value="C:cytoplasm"/>
    <property type="evidence" value="ECO:0007669"/>
    <property type="project" value="InterPro"/>
</dbReference>
<dbReference type="Gene3D" id="1.20.120.160">
    <property type="entry name" value="HPT domain"/>
    <property type="match status" value="1"/>
</dbReference>
<keyword evidence="4" id="KW-0808">Transferase</keyword>
<dbReference type="FunFam" id="2.30.30.40:FF:000048">
    <property type="entry name" value="Chemotaxis protein CheA, putative"/>
    <property type="match status" value="1"/>
</dbReference>
<evidence type="ECO:0000256" key="6">
    <source>
        <dbReference type="PROSITE-ProRule" id="PRU00110"/>
    </source>
</evidence>
<accession>A5G500</accession>
<gene>
    <name evidence="10" type="ordered locus">Gura_2694</name>
</gene>
<dbReference type="InterPro" id="IPR036061">
    <property type="entry name" value="CheW-like_dom_sf"/>
</dbReference>
<reference evidence="10 11" key="1">
    <citation type="submission" date="2007-05" db="EMBL/GenBank/DDBJ databases">
        <title>Complete sequence of Geobacter uraniireducens Rf4.</title>
        <authorList>
            <consortium name="US DOE Joint Genome Institute"/>
            <person name="Copeland A."/>
            <person name="Lucas S."/>
            <person name="Lapidus A."/>
            <person name="Barry K."/>
            <person name="Detter J.C."/>
            <person name="Glavina del Rio T."/>
            <person name="Hammon N."/>
            <person name="Israni S."/>
            <person name="Dalin E."/>
            <person name="Tice H."/>
            <person name="Pitluck S."/>
            <person name="Chertkov O."/>
            <person name="Brettin T."/>
            <person name="Bruce D."/>
            <person name="Han C."/>
            <person name="Schmutz J."/>
            <person name="Larimer F."/>
            <person name="Land M."/>
            <person name="Hauser L."/>
            <person name="Kyrpides N."/>
            <person name="Mikhailova N."/>
            <person name="Shelobolina E."/>
            <person name="Aklujkar M."/>
            <person name="Lovley D."/>
            <person name="Richardson P."/>
        </authorList>
    </citation>
    <scope>NUCLEOTIDE SEQUENCE [LARGE SCALE GENOMIC DNA]</scope>
    <source>
        <strain evidence="10 11">Rf4</strain>
    </source>
</reference>
<proteinExistence type="predicted"/>
<dbReference type="InterPro" id="IPR003594">
    <property type="entry name" value="HATPase_dom"/>
</dbReference>
<dbReference type="FunFam" id="3.30.565.10:FF:000016">
    <property type="entry name" value="Chemotaxis protein CheA, putative"/>
    <property type="match status" value="1"/>
</dbReference>
<feature type="modified residue" description="Phosphohistidine" evidence="6">
    <location>
        <position position="54"/>
    </location>
</feature>
<dbReference type="InterPro" id="IPR036097">
    <property type="entry name" value="HisK_dim/P_sf"/>
</dbReference>
<evidence type="ECO:0000256" key="4">
    <source>
        <dbReference type="ARBA" id="ARBA00022679"/>
    </source>
</evidence>
<dbReference type="GO" id="GO:0000155">
    <property type="term" value="F:phosphorelay sensor kinase activity"/>
    <property type="evidence" value="ECO:0007669"/>
    <property type="project" value="InterPro"/>
</dbReference>
<dbReference type="PROSITE" id="PS50894">
    <property type="entry name" value="HPT"/>
    <property type="match status" value="1"/>
</dbReference>
<dbReference type="PROSITE" id="PS50851">
    <property type="entry name" value="CHEW"/>
    <property type="match status" value="1"/>
</dbReference>
<dbReference type="STRING" id="351605.Gura_2694"/>
<dbReference type="CDD" id="cd00731">
    <property type="entry name" value="CheA_reg"/>
    <property type="match status" value="1"/>
</dbReference>
<dbReference type="InterPro" id="IPR008207">
    <property type="entry name" value="Sig_transdc_His_kin_Hpt_dom"/>
</dbReference>
<dbReference type="PRINTS" id="PR00344">
    <property type="entry name" value="BCTRLSENSOR"/>
</dbReference>
<dbReference type="Pfam" id="PF01627">
    <property type="entry name" value="Hpt"/>
    <property type="match status" value="1"/>
</dbReference>
<dbReference type="Pfam" id="PF02895">
    <property type="entry name" value="H-kinase_dim"/>
    <property type="match status" value="1"/>
</dbReference>
<dbReference type="SMART" id="SM00387">
    <property type="entry name" value="HATPase_c"/>
    <property type="match status" value="1"/>
</dbReference>
<evidence type="ECO:0000256" key="5">
    <source>
        <dbReference type="ARBA" id="ARBA00022777"/>
    </source>
</evidence>
<dbReference type="SUPFAM" id="SSF47226">
    <property type="entry name" value="Histidine-containing phosphotransfer domain, HPT domain"/>
    <property type="match status" value="1"/>
</dbReference>
<evidence type="ECO:0000256" key="3">
    <source>
        <dbReference type="ARBA" id="ARBA00022553"/>
    </source>
</evidence>
<dbReference type="InterPro" id="IPR037006">
    <property type="entry name" value="CheA-like_homodim_sf"/>
</dbReference>
<dbReference type="InterPro" id="IPR004105">
    <property type="entry name" value="CheA-like_dim"/>
</dbReference>
<dbReference type="RefSeq" id="WP_011939544.1">
    <property type="nucleotide sequence ID" value="NC_009483.1"/>
</dbReference>
<name>A5G500_GEOUR</name>
<dbReference type="Pfam" id="PF01584">
    <property type="entry name" value="CheW"/>
    <property type="match status" value="1"/>
</dbReference>
<evidence type="ECO:0000259" key="9">
    <source>
        <dbReference type="PROSITE" id="PS50894"/>
    </source>
</evidence>
<dbReference type="OrthoDB" id="9803176at2"/>
<feature type="domain" description="Histidine kinase" evidence="7">
    <location>
        <begin position="174"/>
        <end position="415"/>
    </location>
</feature>
<dbReference type="HOGENOM" id="CLU_000650_3_6_7"/>
<feature type="domain" description="CheW-like" evidence="8">
    <location>
        <begin position="417"/>
        <end position="551"/>
    </location>
</feature>
<keyword evidence="5 10" id="KW-0418">Kinase</keyword>
<dbReference type="SUPFAM" id="SSF50341">
    <property type="entry name" value="CheW-like"/>
    <property type="match status" value="1"/>
</dbReference>
<dbReference type="CDD" id="cd00088">
    <property type="entry name" value="HPT"/>
    <property type="match status" value="1"/>
</dbReference>
<evidence type="ECO:0000313" key="10">
    <source>
        <dbReference type="EMBL" id="ABQ26868.1"/>
    </source>
</evidence>
<dbReference type="InterPro" id="IPR051315">
    <property type="entry name" value="Bact_Chemotaxis_CheA"/>
</dbReference>
<dbReference type="InterPro" id="IPR036890">
    <property type="entry name" value="HATPase_C_sf"/>
</dbReference>
<dbReference type="PROSITE" id="PS50109">
    <property type="entry name" value="HIS_KIN"/>
    <property type="match status" value="1"/>
</dbReference>
<dbReference type="Pfam" id="PF02518">
    <property type="entry name" value="HATPase_c"/>
    <property type="match status" value="1"/>
</dbReference>
<dbReference type="Gene3D" id="2.30.30.40">
    <property type="entry name" value="SH3 Domains"/>
    <property type="match status" value="1"/>
</dbReference>
<keyword evidence="3 6" id="KW-0597">Phosphoprotein</keyword>
<dbReference type="Proteomes" id="UP000006695">
    <property type="component" value="Chromosome"/>
</dbReference>
<evidence type="ECO:0000259" key="7">
    <source>
        <dbReference type="PROSITE" id="PS50109"/>
    </source>
</evidence>
<evidence type="ECO:0000256" key="2">
    <source>
        <dbReference type="ARBA" id="ARBA00012438"/>
    </source>
</evidence>
<dbReference type="SUPFAM" id="SSF47384">
    <property type="entry name" value="Homodimeric domain of signal transducing histidine kinase"/>
    <property type="match status" value="1"/>
</dbReference>
<dbReference type="Gene3D" id="3.30.565.10">
    <property type="entry name" value="Histidine kinase-like ATPase, C-terminal domain"/>
    <property type="match status" value="1"/>
</dbReference>
<dbReference type="SMART" id="SM00260">
    <property type="entry name" value="CheW"/>
    <property type="match status" value="1"/>
</dbReference>
<dbReference type="AlphaFoldDB" id="A5G500"/>
<dbReference type="SMART" id="SM00073">
    <property type="entry name" value="HPT"/>
    <property type="match status" value="1"/>
</dbReference>
<dbReference type="Gene3D" id="1.10.287.560">
    <property type="entry name" value="Histidine kinase CheA-like, homodimeric domain"/>
    <property type="match status" value="1"/>
</dbReference>
<dbReference type="GO" id="GO:0005524">
    <property type="term" value="F:ATP binding"/>
    <property type="evidence" value="ECO:0007669"/>
    <property type="project" value="UniProtKB-KW"/>
</dbReference>
<feature type="domain" description="HPt" evidence="9">
    <location>
        <begin position="3"/>
        <end position="111"/>
    </location>
</feature>
<dbReference type="InterPro" id="IPR004358">
    <property type="entry name" value="Sig_transdc_His_kin-like_C"/>
</dbReference>